<dbReference type="AlphaFoldDB" id="A0A4U8USR7"/>
<feature type="transmembrane region" description="Helical" evidence="2">
    <location>
        <begin position="503"/>
        <end position="524"/>
    </location>
</feature>
<evidence type="ECO:0000313" key="5">
    <source>
        <dbReference type="Proteomes" id="UP000298663"/>
    </source>
</evidence>
<feature type="compositionally biased region" description="Basic and acidic residues" evidence="1">
    <location>
        <begin position="90"/>
        <end position="102"/>
    </location>
</feature>
<reference evidence="4 5" key="1">
    <citation type="journal article" date="2015" name="Genome Biol.">
        <title>Comparative genomics of Steinernema reveals deeply conserved gene regulatory networks.</title>
        <authorList>
            <person name="Dillman A.R."/>
            <person name="Macchietto M."/>
            <person name="Porter C.F."/>
            <person name="Rogers A."/>
            <person name="Williams B."/>
            <person name="Antoshechkin I."/>
            <person name="Lee M.M."/>
            <person name="Goodwin Z."/>
            <person name="Lu X."/>
            <person name="Lewis E.E."/>
            <person name="Goodrich-Blair H."/>
            <person name="Stock S.P."/>
            <person name="Adams B.J."/>
            <person name="Sternberg P.W."/>
            <person name="Mortazavi A."/>
        </authorList>
    </citation>
    <scope>NUCLEOTIDE SEQUENCE [LARGE SCALE GENOMIC DNA]</scope>
    <source>
        <strain evidence="4 5">ALL</strain>
    </source>
</reference>
<feature type="compositionally biased region" description="Acidic residues" evidence="1">
    <location>
        <begin position="326"/>
        <end position="336"/>
    </location>
</feature>
<feature type="region of interest" description="Disordered" evidence="1">
    <location>
        <begin position="220"/>
        <end position="241"/>
    </location>
</feature>
<comment type="caution">
    <text evidence="4">The sequence shown here is derived from an EMBL/GenBank/DDBJ whole genome shotgun (WGS) entry which is preliminary data.</text>
</comment>
<keyword evidence="2" id="KW-1133">Transmembrane helix</keyword>
<proteinExistence type="predicted"/>
<name>A0A4U8USR7_STECR</name>
<keyword evidence="2" id="KW-0812">Transmembrane</keyword>
<feature type="compositionally biased region" description="Low complexity" evidence="1">
    <location>
        <begin position="386"/>
        <end position="405"/>
    </location>
</feature>
<evidence type="ECO:0000256" key="3">
    <source>
        <dbReference type="SAM" id="SignalP"/>
    </source>
</evidence>
<keyword evidence="5" id="KW-1185">Reference proteome</keyword>
<reference evidence="4 5" key="2">
    <citation type="journal article" date="2019" name="G3 (Bethesda)">
        <title>Hybrid Assembly of the Genome of the Entomopathogenic Nematode Steinernema carpocapsae Identifies the X-Chromosome.</title>
        <authorList>
            <person name="Serra L."/>
            <person name="Macchietto M."/>
            <person name="Macias-Munoz A."/>
            <person name="McGill C.J."/>
            <person name="Rodriguez I.M."/>
            <person name="Rodriguez B."/>
            <person name="Murad R."/>
            <person name="Mortazavi A."/>
        </authorList>
    </citation>
    <scope>NUCLEOTIDE SEQUENCE [LARGE SCALE GENOMIC DNA]</scope>
    <source>
        <strain evidence="4 5">ALL</strain>
    </source>
</reference>
<feature type="compositionally biased region" description="Polar residues" evidence="1">
    <location>
        <begin position="103"/>
        <end position="114"/>
    </location>
</feature>
<accession>A0A4U8USR7</accession>
<feature type="compositionally biased region" description="Polar residues" evidence="1">
    <location>
        <begin position="315"/>
        <end position="325"/>
    </location>
</feature>
<keyword evidence="2" id="KW-0472">Membrane</keyword>
<dbReference type="EMBL" id="CM016762">
    <property type="protein sequence ID" value="TMS35635.1"/>
    <property type="molecule type" value="Genomic_DNA"/>
</dbReference>
<sequence length="549" mass="61107">MRLLWDTSLFAVLLAAAFAAKSDVPPVKPSINEQSASEGASADMHVDHVQKGKDGVAWDINMDGAKSSSPHHQNSRPKRAATNSGNLDLKPGKSDLNVHDQKQTANGLSYTVDFNGNDDATKMRPSHGSHSNSSPRDRSQRAVPESVVRDPSERFGFMDRQPEGLFNVAKPLLVFESSSAEDSLGEMRETGKKWRPSNFDDFDRSLPTTKVDPILDTEQTLPLPAPQFGLKKPDNSEETLTSGRKNYESGMQTVPEIFKPSVSDNNEKFLGNLAPWLKEDSKSDVFNSFEKNDDGPFEFVVDSREIHSDCFSFEDNSTEVSTAETNDSEENSDEDVAIIVVSPDSQEQERRGPPHHFFRSSKSAEIPWDRRPHHNRWHHQRPPHRPSSFSHFSSESSSSEDSSGSGERRKPKAPLHYETNYVTNNIMLDGNPKHMASDFVDNSSMEPLIQMAAPTADRIDDPTKRKHIADNRFALESKPEVLLIVGEESEPVDSQSFSFNVTIGPMTLVVIFLAVVLCFFVHLIRRILVIPSHSKCSPPSSVSVIPMKS</sequence>
<organism evidence="4 5">
    <name type="scientific">Steinernema carpocapsae</name>
    <name type="common">Entomopathogenic nematode</name>
    <dbReference type="NCBI Taxonomy" id="34508"/>
    <lineage>
        <taxon>Eukaryota</taxon>
        <taxon>Metazoa</taxon>
        <taxon>Ecdysozoa</taxon>
        <taxon>Nematoda</taxon>
        <taxon>Chromadorea</taxon>
        <taxon>Rhabditida</taxon>
        <taxon>Tylenchina</taxon>
        <taxon>Panagrolaimomorpha</taxon>
        <taxon>Strongyloidoidea</taxon>
        <taxon>Steinernematidae</taxon>
        <taxon>Steinernema</taxon>
    </lineage>
</organism>
<dbReference type="OrthoDB" id="10666417at2759"/>
<evidence type="ECO:0000256" key="1">
    <source>
        <dbReference type="SAM" id="MobiDB-lite"/>
    </source>
</evidence>
<dbReference type="Proteomes" id="UP000298663">
    <property type="component" value="Chromosome X"/>
</dbReference>
<gene>
    <name evidence="4" type="ORF">L596_002995</name>
</gene>
<feature type="compositionally biased region" description="Basic residues" evidence="1">
    <location>
        <begin position="371"/>
        <end position="384"/>
    </location>
</feature>
<dbReference type="EMBL" id="AZBU02000001">
    <property type="protein sequence ID" value="TMS35635.1"/>
    <property type="molecule type" value="Genomic_DNA"/>
</dbReference>
<evidence type="ECO:0000313" key="4">
    <source>
        <dbReference type="EMBL" id="TMS35635.1"/>
    </source>
</evidence>
<feature type="signal peptide" evidence="3">
    <location>
        <begin position="1"/>
        <end position="19"/>
    </location>
</feature>
<feature type="region of interest" description="Disordered" evidence="1">
    <location>
        <begin position="315"/>
        <end position="417"/>
    </location>
</feature>
<protein>
    <submittedName>
        <fullName evidence="4">Uncharacterized protein</fullName>
    </submittedName>
</protein>
<keyword evidence="3" id="KW-0732">Signal</keyword>
<feature type="region of interest" description="Disordered" evidence="1">
    <location>
        <begin position="24"/>
        <end position="43"/>
    </location>
</feature>
<evidence type="ECO:0000256" key="2">
    <source>
        <dbReference type="SAM" id="Phobius"/>
    </source>
</evidence>
<feature type="chain" id="PRO_5020990892" evidence="3">
    <location>
        <begin position="20"/>
        <end position="549"/>
    </location>
</feature>
<feature type="region of interest" description="Disordered" evidence="1">
    <location>
        <begin position="59"/>
        <end position="150"/>
    </location>
</feature>